<feature type="transmembrane region" description="Helical" evidence="5">
    <location>
        <begin position="166"/>
        <end position="188"/>
    </location>
</feature>
<dbReference type="Pfam" id="PF07690">
    <property type="entry name" value="MFS_1"/>
    <property type="match status" value="1"/>
</dbReference>
<dbReference type="PANTHER" id="PTHR23502">
    <property type="entry name" value="MAJOR FACILITATOR SUPERFAMILY"/>
    <property type="match status" value="1"/>
</dbReference>
<feature type="transmembrane region" description="Helical" evidence="5">
    <location>
        <begin position="433"/>
        <end position="451"/>
    </location>
</feature>
<evidence type="ECO:0000256" key="1">
    <source>
        <dbReference type="ARBA" id="ARBA00004141"/>
    </source>
</evidence>
<feature type="transmembrane region" description="Helical" evidence="5">
    <location>
        <begin position="107"/>
        <end position="124"/>
    </location>
</feature>
<evidence type="ECO:0000259" key="6">
    <source>
        <dbReference type="PROSITE" id="PS50850"/>
    </source>
</evidence>
<evidence type="ECO:0000256" key="5">
    <source>
        <dbReference type="SAM" id="Phobius"/>
    </source>
</evidence>
<keyword evidence="3 5" id="KW-1133">Transmembrane helix</keyword>
<dbReference type="SUPFAM" id="SSF103473">
    <property type="entry name" value="MFS general substrate transporter"/>
    <property type="match status" value="1"/>
</dbReference>
<sequence length="498" mass="54291">MADHETTADAARAAQLAQGRNPDLPPTHPVNALSRWRKAAILGTLSYCALLGNFAVAIILVAFVPMGETFGVTPGAIANCIGYSFLGMAVGPLFWNPLSRTAGRRPVYLLGSVLLLPCAVWLALSPSYGSFAAARVVTGFINSFSQTVPPSTIADIYVERVLGAKMALYVVCIVVAPAVAPIFCAGIVKHKSWRVLFWFVLGLYALQLILFFFVVPETMWNEEAADTDSHAEADKPPAEHVDAAAAEKSAPGPIARSGRVGVAWWPWQRPREYLSLLVSPVIMFKYLAILITSFYYGMIFAWSVGITIILPQKYAAPPYSFGLIATGAAFLAFGIGGVIGIPLGGIAGDKAVSYFAAKTGRREPEHRLWALYPILPLFFVSCIVCGCGLQYDLHWIAFLFGGGIMYATLTAITGVLQTYVLETYLPKGMDTQAVFTFWRLMWAFSVAFYVFDWGMKHGWLKEFIIQGGLGLGLGLLLCFGLIWKGKQLREWQGMPGLD</sequence>
<gene>
    <name evidence="7" type="ORF">Q8F55_003373</name>
</gene>
<dbReference type="EMBL" id="JBBXJM010000003">
    <property type="protein sequence ID" value="KAL1409390.1"/>
    <property type="molecule type" value="Genomic_DNA"/>
</dbReference>
<accession>A0ABR3Q3S0</accession>
<dbReference type="RefSeq" id="XP_069209334.1">
    <property type="nucleotide sequence ID" value="XM_069351916.1"/>
</dbReference>
<protein>
    <recommendedName>
        <fullName evidence="6">Major facilitator superfamily (MFS) profile domain-containing protein</fullName>
    </recommendedName>
</protein>
<evidence type="ECO:0000256" key="4">
    <source>
        <dbReference type="ARBA" id="ARBA00023136"/>
    </source>
</evidence>
<name>A0ABR3Q3S0_9TREE</name>
<dbReference type="Gene3D" id="1.20.1720.10">
    <property type="entry name" value="Multidrug resistance protein D"/>
    <property type="match status" value="1"/>
</dbReference>
<reference evidence="7 8" key="1">
    <citation type="submission" date="2023-08" db="EMBL/GenBank/DDBJ databases">
        <title>Annotated Genome Sequence of Vanrija albida AlHP1.</title>
        <authorList>
            <person name="Herzog R."/>
        </authorList>
    </citation>
    <scope>NUCLEOTIDE SEQUENCE [LARGE SCALE GENOMIC DNA]</scope>
    <source>
        <strain evidence="7 8">AlHP1</strain>
    </source>
</reference>
<feature type="transmembrane region" description="Helical" evidence="5">
    <location>
        <begin position="397"/>
        <end position="421"/>
    </location>
</feature>
<feature type="transmembrane region" description="Helical" evidence="5">
    <location>
        <begin position="39"/>
        <end position="64"/>
    </location>
</feature>
<evidence type="ECO:0000313" key="7">
    <source>
        <dbReference type="EMBL" id="KAL1409390.1"/>
    </source>
</evidence>
<dbReference type="GeneID" id="95984416"/>
<dbReference type="InterPro" id="IPR036259">
    <property type="entry name" value="MFS_trans_sf"/>
</dbReference>
<dbReference type="InterPro" id="IPR011701">
    <property type="entry name" value="MFS"/>
</dbReference>
<feature type="transmembrane region" description="Helical" evidence="5">
    <location>
        <begin position="368"/>
        <end position="391"/>
    </location>
</feature>
<feature type="transmembrane region" description="Helical" evidence="5">
    <location>
        <begin position="195"/>
        <end position="215"/>
    </location>
</feature>
<dbReference type="PANTHER" id="PTHR23502:SF185">
    <property type="entry name" value="MAJOR FACILITATOR SUPERFAMILY (MFS) PROFILE DOMAIN-CONTAINING PROTEIN"/>
    <property type="match status" value="1"/>
</dbReference>
<evidence type="ECO:0000256" key="3">
    <source>
        <dbReference type="ARBA" id="ARBA00022989"/>
    </source>
</evidence>
<proteinExistence type="predicted"/>
<feature type="domain" description="Major facilitator superfamily (MFS) profile" evidence="6">
    <location>
        <begin position="41"/>
        <end position="498"/>
    </location>
</feature>
<dbReference type="PROSITE" id="PS50850">
    <property type="entry name" value="MFS"/>
    <property type="match status" value="1"/>
</dbReference>
<comment type="caution">
    <text evidence="7">The sequence shown here is derived from an EMBL/GenBank/DDBJ whole genome shotgun (WGS) entry which is preliminary data.</text>
</comment>
<keyword evidence="2 5" id="KW-0812">Transmembrane</keyword>
<evidence type="ECO:0000256" key="2">
    <source>
        <dbReference type="ARBA" id="ARBA00022692"/>
    </source>
</evidence>
<keyword evidence="8" id="KW-1185">Reference proteome</keyword>
<feature type="transmembrane region" description="Helical" evidence="5">
    <location>
        <begin position="321"/>
        <end position="347"/>
    </location>
</feature>
<feature type="transmembrane region" description="Helical" evidence="5">
    <location>
        <begin position="76"/>
        <end position="95"/>
    </location>
</feature>
<feature type="transmembrane region" description="Helical" evidence="5">
    <location>
        <begin position="463"/>
        <end position="483"/>
    </location>
</feature>
<dbReference type="Proteomes" id="UP001565368">
    <property type="component" value="Unassembled WGS sequence"/>
</dbReference>
<evidence type="ECO:0000313" key="8">
    <source>
        <dbReference type="Proteomes" id="UP001565368"/>
    </source>
</evidence>
<dbReference type="InterPro" id="IPR020846">
    <property type="entry name" value="MFS_dom"/>
</dbReference>
<comment type="subcellular location">
    <subcellularLocation>
        <location evidence="1">Membrane</location>
        <topology evidence="1">Multi-pass membrane protein</topology>
    </subcellularLocation>
</comment>
<organism evidence="7 8">
    <name type="scientific">Vanrija albida</name>
    <dbReference type="NCBI Taxonomy" id="181172"/>
    <lineage>
        <taxon>Eukaryota</taxon>
        <taxon>Fungi</taxon>
        <taxon>Dikarya</taxon>
        <taxon>Basidiomycota</taxon>
        <taxon>Agaricomycotina</taxon>
        <taxon>Tremellomycetes</taxon>
        <taxon>Trichosporonales</taxon>
        <taxon>Trichosporonaceae</taxon>
        <taxon>Vanrija</taxon>
    </lineage>
</organism>
<keyword evidence="4 5" id="KW-0472">Membrane</keyword>